<dbReference type="AlphaFoldDB" id="A0A1Y0ENB4"/>
<dbReference type="Pfam" id="PF03401">
    <property type="entry name" value="TctC"/>
    <property type="match status" value="1"/>
</dbReference>
<organism evidence="3 4">
    <name type="scientific">Comamonas serinivorans</name>
    <dbReference type="NCBI Taxonomy" id="1082851"/>
    <lineage>
        <taxon>Bacteria</taxon>
        <taxon>Pseudomonadati</taxon>
        <taxon>Pseudomonadota</taxon>
        <taxon>Betaproteobacteria</taxon>
        <taxon>Burkholderiales</taxon>
        <taxon>Comamonadaceae</taxon>
        <taxon>Comamonas</taxon>
    </lineage>
</organism>
<gene>
    <name evidence="3" type="ORF">CCO03_09010</name>
</gene>
<sequence>MKKWMCVALLASSTLAWAQADFPNKPVKLLVPYAPGGSTDVLARALAKHLATELKQPVVVENKPGANTRIAATAAARSPADGYTLFMASNASMVLNPLLYKNLSYSTQDLTVTNILVEAPLVLVTNPATQIKTLAQLQAYNKANPGKLNYASVGLGNPLQLATEMIKTRLKIDATHVPFNGSAPALQGLMANDTQLMLDVVGTSLPHIRAGKLVALATTGTQRSAYLPDTPTVAESGWPGFQAATWFGVAVPAATPPAVKSTLQQAIDAVMRKREFNATVISQFLAPKQPQTAEQLQRFLQQDSAKWRKVIQDNQIALDN</sequence>
<dbReference type="Proteomes" id="UP000196138">
    <property type="component" value="Chromosome"/>
</dbReference>
<evidence type="ECO:0000256" key="1">
    <source>
        <dbReference type="ARBA" id="ARBA00006987"/>
    </source>
</evidence>
<proteinExistence type="inferred from homology"/>
<protein>
    <submittedName>
        <fullName evidence="3">ABC transporter substrate-binding protein</fullName>
    </submittedName>
</protein>
<evidence type="ECO:0000256" key="2">
    <source>
        <dbReference type="SAM" id="SignalP"/>
    </source>
</evidence>
<evidence type="ECO:0000313" key="4">
    <source>
        <dbReference type="Proteomes" id="UP000196138"/>
    </source>
</evidence>
<reference evidence="3 4" key="1">
    <citation type="submission" date="2017-05" db="EMBL/GenBank/DDBJ databases">
        <authorList>
            <person name="Song R."/>
            <person name="Chenine A.L."/>
            <person name="Ruprecht R.M."/>
        </authorList>
    </citation>
    <scope>NUCLEOTIDE SEQUENCE [LARGE SCALE GENOMIC DNA]</scope>
    <source>
        <strain evidence="3 4">DSM 26136</strain>
    </source>
</reference>
<keyword evidence="4" id="KW-1185">Reference proteome</keyword>
<feature type="chain" id="PRO_5013344735" evidence="2">
    <location>
        <begin position="19"/>
        <end position="320"/>
    </location>
</feature>
<dbReference type="RefSeq" id="WP_087280086.1">
    <property type="nucleotide sequence ID" value="NZ_CP021455.1"/>
</dbReference>
<dbReference type="EMBL" id="CP021455">
    <property type="protein sequence ID" value="ARU04799.1"/>
    <property type="molecule type" value="Genomic_DNA"/>
</dbReference>
<dbReference type="PIRSF" id="PIRSF017082">
    <property type="entry name" value="YflP"/>
    <property type="match status" value="1"/>
</dbReference>
<dbReference type="OrthoDB" id="8678477at2"/>
<dbReference type="SUPFAM" id="SSF53850">
    <property type="entry name" value="Periplasmic binding protein-like II"/>
    <property type="match status" value="1"/>
</dbReference>
<dbReference type="KEGG" id="cser:CCO03_09010"/>
<keyword evidence="2" id="KW-0732">Signal</keyword>
<dbReference type="Gene3D" id="3.40.190.10">
    <property type="entry name" value="Periplasmic binding protein-like II"/>
    <property type="match status" value="1"/>
</dbReference>
<dbReference type="CDD" id="cd07012">
    <property type="entry name" value="PBP2_Bug_TTT"/>
    <property type="match status" value="1"/>
</dbReference>
<dbReference type="InterPro" id="IPR005064">
    <property type="entry name" value="BUG"/>
</dbReference>
<evidence type="ECO:0000313" key="3">
    <source>
        <dbReference type="EMBL" id="ARU04799.1"/>
    </source>
</evidence>
<accession>A0A1Y0ENB4</accession>
<dbReference type="InterPro" id="IPR042100">
    <property type="entry name" value="Bug_dom1"/>
</dbReference>
<dbReference type="PANTHER" id="PTHR42928:SF5">
    <property type="entry name" value="BLR1237 PROTEIN"/>
    <property type="match status" value="1"/>
</dbReference>
<dbReference type="PANTHER" id="PTHR42928">
    <property type="entry name" value="TRICARBOXYLATE-BINDING PROTEIN"/>
    <property type="match status" value="1"/>
</dbReference>
<name>A0A1Y0ENB4_9BURK</name>
<feature type="signal peptide" evidence="2">
    <location>
        <begin position="1"/>
        <end position="18"/>
    </location>
</feature>
<dbReference type="Gene3D" id="3.40.190.150">
    <property type="entry name" value="Bordetella uptake gene, domain 1"/>
    <property type="match status" value="1"/>
</dbReference>
<comment type="similarity">
    <text evidence="1">Belongs to the UPF0065 (bug) family.</text>
</comment>